<keyword evidence="2" id="KW-0238">DNA-binding</keyword>
<dbReference type="InterPro" id="IPR001845">
    <property type="entry name" value="HTH_ArsR_DNA-bd_dom"/>
</dbReference>
<dbReference type="InterPro" id="IPR051011">
    <property type="entry name" value="Metal_resp_trans_reg"/>
</dbReference>
<evidence type="ECO:0000313" key="5">
    <source>
        <dbReference type="EMBL" id="CAA9423720.1"/>
    </source>
</evidence>
<reference evidence="5" key="1">
    <citation type="submission" date="2020-02" db="EMBL/GenBank/DDBJ databases">
        <authorList>
            <person name="Meier V. D."/>
        </authorList>
    </citation>
    <scope>NUCLEOTIDE SEQUENCE</scope>
    <source>
        <strain evidence="5">AVDCRST_MAG66</strain>
    </source>
</reference>
<proteinExistence type="predicted"/>
<keyword evidence="1" id="KW-0805">Transcription regulation</keyword>
<dbReference type="PROSITE" id="PS50987">
    <property type="entry name" value="HTH_ARSR_2"/>
    <property type="match status" value="1"/>
</dbReference>
<dbReference type="PANTHER" id="PTHR43132:SF8">
    <property type="entry name" value="HTH-TYPE TRANSCRIPTIONAL REGULATOR KMTR"/>
    <property type="match status" value="1"/>
</dbReference>
<sequence>MAVRTEYVGRRTADSTAVSVSVPVVRVEVAVRAVLVAMGSRAVEGHSCQDALVASVLAAQVLGHLADATRLHLLRLLAGGEQDVSTLTAQVRASRSSVSQHLGRLRLAGLVVTRREGRRIVYRVVSAHLGSLVEEAHQFARHVTQQIPHHVD</sequence>
<dbReference type="SUPFAM" id="SSF46785">
    <property type="entry name" value="Winged helix' DNA-binding domain"/>
    <property type="match status" value="1"/>
</dbReference>
<accession>A0A6J4PTU3</accession>
<evidence type="ECO:0000259" key="4">
    <source>
        <dbReference type="PROSITE" id="PS50987"/>
    </source>
</evidence>
<dbReference type="GO" id="GO:0003700">
    <property type="term" value="F:DNA-binding transcription factor activity"/>
    <property type="evidence" value="ECO:0007669"/>
    <property type="project" value="InterPro"/>
</dbReference>
<dbReference type="AlphaFoldDB" id="A0A6J4PTU3"/>
<dbReference type="InterPro" id="IPR036388">
    <property type="entry name" value="WH-like_DNA-bd_sf"/>
</dbReference>
<evidence type="ECO:0000256" key="2">
    <source>
        <dbReference type="ARBA" id="ARBA00023125"/>
    </source>
</evidence>
<protein>
    <submittedName>
        <fullName evidence="5">Transcriptional regulator, ArsR family</fullName>
    </submittedName>
</protein>
<evidence type="ECO:0000256" key="3">
    <source>
        <dbReference type="ARBA" id="ARBA00023163"/>
    </source>
</evidence>
<dbReference type="PRINTS" id="PR00778">
    <property type="entry name" value="HTHARSR"/>
</dbReference>
<name>A0A6J4PTU3_9PSEU</name>
<evidence type="ECO:0000256" key="1">
    <source>
        <dbReference type="ARBA" id="ARBA00023015"/>
    </source>
</evidence>
<keyword evidence="3" id="KW-0804">Transcription</keyword>
<dbReference type="EMBL" id="CADCUS010000413">
    <property type="protein sequence ID" value="CAA9423720.1"/>
    <property type="molecule type" value="Genomic_DNA"/>
</dbReference>
<dbReference type="GO" id="GO:0003677">
    <property type="term" value="F:DNA binding"/>
    <property type="evidence" value="ECO:0007669"/>
    <property type="project" value="UniProtKB-KW"/>
</dbReference>
<dbReference type="Pfam" id="PF01022">
    <property type="entry name" value="HTH_5"/>
    <property type="match status" value="1"/>
</dbReference>
<feature type="domain" description="HTH arsR-type" evidence="4">
    <location>
        <begin position="50"/>
        <end position="144"/>
    </location>
</feature>
<gene>
    <name evidence="5" type="ORF">AVDCRST_MAG66-2882</name>
</gene>
<dbReference type="InterPro" id="IPR036390">
    <property type="entry name" value="WH_DNA-bd_sf"/>
</dbReference>
<dbReference type="NCBIfam" id="NF033788">
    <property type="entry name" value="HTH_metalloreg"/>
    <property type="match status" value="1"/>
</dbReference>
<dbReference type="PANTHER" id="PTHR43132">
    <property type="entry name" value="ARSENICAL RESISTANCE OPERON REPRESSOR ARSR-RELATED"/>
    <property type="match status" value="1"/>
</dbReference>
<dbReference type="InterPro" id="IPR011991">
    <property type="entry name" value="ArsR-like_HTH"/>
</dbReference>
<dbReference type="CDD" id="cd00090">
    <property type="entry name" value="HTH_ARSR"/>
    <property type="match status" value="1"/>
</dbReference>
<dbReference type="SMART" id="SM00418">
    <property type="entry name" value="HTH_ARSR"/>
    <property type="match status" value="1"/>
</dbReference>
<organism evidence="5">
    <name type="scientific">uncultured Pseudonocardia sp</name>
    <dbReference type="NCBI Taxonomy" id="211455"/>
    <lineage>
        <taxon>Bacteria</taxon>
        <taxon>Bacillati</taxon>
        <taxon>Actinomycetota</taxon>
        <taxon>Actinomycetes</taxon>
        <taxon>Pseudonocardiales</taxon>
        <taxon>Pseudonocardiaceae</taxon>
        <taxon>Pseudonocardia</taxon>
        <taxon>environmental samples</taxon>
    </lineage>
</organism>
<dbReference type="Gene3D" id="1.10.10.10">
    <property type="entry name" value="Winged helix-like DNA-binding domain superfamily/Winged helix DNA-binding domain"/>
    <property type="match status" value="1"/>
</dbReference>